<dbReference type="EMBL" id="FWEW01003727">
    <property type="protein sequence ID" value="SLM40485.1"/>
    <property type="molecule type" value="Genomic_DNA"/>
</dbReference>
<organism evidence="1 2">
    <name type="scientific">Lasallia pustulata</name>
    <dbReference type="NCBI Taxonomy" id="136370"/>
    <lineage>
        <taxon>Eukaryota</taxon>
        <taxon>Fungi</taxon>
        <taxon>Dikarya</taxon>
        <taxon>Ascomycota</taxon>
        <taxon>Pezizomycotina</taxon>
        <taxon>Lecanoromycetes</taxon>
        <taxon>OSLEUM clade</taxon>
        <taxon>Umbilicariomycetidae</taxon>
        <taxon>Umbilicariales</taxon>
        <taxon>Umbilicariaceae</taxon>
        <taxon>Lasallia</taxon>
    </lineage>
</organism>
<dbReference type="Proteomes" id="UP000192927">
    <property type="component" value="Unassembled WGS sequence"/>
</dbReference>
<dbReference type="AlphaFoldDB" id="A0A1W5DBS6"/>
<keyword evidence="2" id="KW-1185">Reference proteome</keyword>
<evidence type="ECO:0000313" key="1">
    <source>
        <dbReference type="EMBL" id="SLM40485.1"/>
    </source>
</evidence>
<reference evidence="2" key="1">
    <citation type="submission" date="2017-03" db="EMBL/GenBank/DDBJ databases">
        <authorList>
            <person name="Sharma R."/>
            <person name="Thines M."/>
        </authorList>
    </citation>
    <scope>NUCLEOTIDE SEQUENCE [LARGE SCALE GENOMIC DNA]</scope>
</reference>
<proteinExistence type="predicted"/>
<evidence type="ECO:0000313" key="2">
    <source>
        <dbReference type="Proteomes" id="UP000192927"/>
    </source>
</evidence>
<protein>
    <submittedName>
        <fullName evidence="1">Uncharacterized protein</fullName>
    </submittedName>
</protein>
<sequence length="192" mass="22023">MAITRTILQKRPPRPILLKVRGLQKPPPRPIVLKVCSLQKPPPQPIFLKVLGVSICRVQWSPKYEPSYVASKILLEPGHVLSLPTLERYKKRVREGLWWYVTSNTITSMRCMRSHGNRRLRVALTQALKAKGYDKNGRLLGALGNKKVGVELRGSMDIQIFKQCIDAEWKEVQKQAELVLEKIMILCQCCKR</sequence>
<name>A0A1W5DBS6_9LECA</name>
<accession>A0A1W5DBS6</accession>